<proteinExistence type="predicted"/>
<name>A0A565BFI1_9BRAS</name>
<accession>A0A565BFI1</accession>
<reference evidence="1" key="1">
    <citation type="submission" date="2019-07" db="EMBL/GenBank/DDBJ databases">
        <authorList>
            <person name="Dittberner H."/>
        </authorList>
    </citation>
    <scope>NUCLEOTIDE SEQUENCE [LARGE SCALE GENOMIC DNA]</scope>
</reference>
<dbReference type="AlphaFoldDB" id="A0A565BFI1"/>
<keyword evidence="2" id="KW-1185">Reference proteome</keyword>
<evidence type="ECO:0000313" key="2">
    <source>
        <dbReference type="Proteomes" id="UP000489600"/>
    </source>
</evidence>
<comment type="caution">
    <text evidence="1">The sequence shown here is derived from an EMBL/GenBank/DDBJ whole genome shotgun (WGS) entry which is preliminary data.</text>
</comment>
<dbReference type="Proteomes" id="UP000489600">
    <property type="component" value="Unassembled WGS sequence"/>
</dbReference>
<sequence length="130" mass="15523">MRSIVAKWRRLNYRSLREFDTNTSINLECLFGDYRKDRDIPKQVVDKYIKARICKLWEMMKHSLHGGPVPFYRVVLLMAVDKGYTHVLERLRELGFMVLVIYPRHSSSASCVYAPHLCDVFDKLFYENRF</sequence>
<gene>
    <name evidence="1" type="ORF">ANE_LOCUS10825</name>
</gene>
<dbReference type="EMBL" id="CABITT030000004">
    <property type="protein sequence ID" value="VVB00381.1"/>
    <property type="molecule type" value="Genomic_DNA"/>
</dbReference>
<organism evidence="1 2">
    <name type="scientific">Arabis nemorensis</name>
    <dbReference type="NCBI Taxonomy" id="586526"/>
    <lineage>
        <taxon>Eukaryota</taxon>
        <taxon>Viridiplantae</taxon>
        <taxon>Streptophyta</taxon>
        <taxon>Embryophyta</taxon>
        <taxon>Tracheophyta</taxon>
        <taxon>Spermatophyta</taxon>
        <taxon>Magnoliopsida</taxon>
        <taxon>eudicotyledons</taxon>
        <taxon>Gunneridae</taxon>
        <taxon>Pentapetalae</taxon>
        <taxon>rosids</taxon>
        <taxon>malvids</taxon>
        <taxon>Brassicales</taxon>
        <taxon>Brassicaceae</taxon>
        <taxon>Arabideae</taxon>
        <taxon>Arabis</taxon>
    </lineage>
</organism>
<protein>
    <submittedName>
        <fullName evidence="1">Uncharacterized protein</fullName>
    </submittedName>
</protein>
<evidence type="ECO:0000313" key="1">
    <source>
        <dbReference type="EMBL" id="VVB00381.1"/>
    </source>
</evidence>